<feature type="transmembrane region" description="Helical" evidence="1">
    <location>
        <begin position="32"/>
        <end position="48"/>
    </location>
</feature>
<evidence type="ECO:0000256" key="1">
    <source>
        <dbReference type="SAM" id="Phobius"/>
    </source>
</evidence>
<name>A0A8X6GUL0_TRICU</name>
<dbReference type="EMBL" id="BMAO01026378">
    <property type="protein sequence ID" value="GFR09290.1"/>
    <property type="molecule type" value="Genomic_DNA"/>
</dbReference>
<keyword evidence="3" id="KW-1185">Reference proteome</keyword>
<comment type="caution">
    <text evidence="2">The sequence shown here is derived from an EMBL/GenBank/DDBJ whole genome shotgun (WGS) entry which is preliminary data.</text>
</comment>
<accession>A0A8X6GUL0</accession>
<reference evidence="2" key="1">
    <citation type="submission" date="2020-07" db="EMBL/GenBank/DDBJ databases">
        <title>Multicomponent nature underlies the extraordinary mechanical properties of spider dragline silk.</title>
        <authorList>
            <person name="Kono N."/>
            <person name="Nakamura H."/>
            <person name="Mori M."/>
            <person name="Yoshida Y."/>
            <person name="Ohtoshi R."/>
            <person name="Malay A.D."/>
            <person name="Moran D.A.P."/>
            <person name="Tomita M."/>
            <person name="Numata K."/>
            <person name="Arakawa K."/>
        </authorList>
    </citation>
    <scope>NUCLEOTIDE SEQUENCE</scope>
</reference>
<sequence length="100" mass="11617">MKDIHLEGKTAIHLYPLKEKNVQMKLQIMAEIIYRIFAMSYIVGLSVFQRRSFCQRQMELLLFIDRVIINASSLNEESSNVKFQHGLVEMNIVQKAVGCK</sequence>
<evidence type="ECO:0000313" key="3">
    <source>
        <dbReference type="Proteomes" id="UP000887116"/>
    </source>
</evidence>
<evidence type="ECO:0000313" key="2">
    <source>
        <dbReference type="EMBL" id="GFR09290.1"/>
    </source>
</evidence>
<proteinExistence type="predicted"/>
<dbReference type="AlphaFoldDB" id="A0A8X6GUL0"/>
<keyword evidence="1" id="KW-0472">Membrane</keyword>
<protein>
    <submittedName>
        <fullName evidence="2">Uncharacterized protein</fullName>
    </submittedName>
</protein>
<keyword evidence="1" id="KW-0812">Transmembrane</keyword>
<gene>
    <name evidence="2" type="ORF">TNCT_199821</name>
</gene>
<keyword evidence="1" id="KW-1133">Transmembrane helix</keyword>
<dbReference type="Proteomes" id="UP000887116">
    <property type="component" value="Unassembled WGS sequence"/>
</dbReference>
<organism evidence="2 3">
    <name type="scientific">Trichonephila clavata</name>
    <name type="common">Joro spider</name>
    <name type="synonym">Nephila clavata</name>
    <dbReference type="NCBI Taxonomy" id="2740835"/>
    <lineage>
        <taxon>Eukaryota</taxon>
        <taxon>Metazoa</taxon>
        <taxon>Ecdysozoa</taxon>
        <taxon>Arthropoda</taxon>
        <taxon>Chelicerata</taxon>
        <taxon>Arachnida</taxon>
        <taxon>Araneae</taxon>
        <taxon>Araneomorphae</taxon>
        <taxon>Entelegynae</taxon>
        <taxon>Araneoidea</taxon>
        <taxon>Nephilidae</taxon>
        <taxon>Trichonephila</taxon>
    </lineage>
</organism>